<dbReference type="PANTHER" id="PTHR11941:SF75">
    <property type="entry name" value="ENOYL-COA HYDRATASE_ISOMERASE FAMILY PROTEIN"/>
    <property type="match status" value="1"/>
</dbReference>
<organism evidence="8 9">
    <name type="scientific">Amborella trichopoda</name>
    <dbReference type="NCBI Taxonomy" id="13333"/>
    <lineage>
        <taxon>Eukaryota</taxon>
        <taxon>Viridiplantae</taxon>
        <taxon>Streptophyta</taxon>
        <taxon>Embryophyta</taxon>
        <taxon>Tracheophyta</taxon>
        <taxon>Spermatophyta</taxon>
        <taxon>Magnoliopsida</taxon>
        <taxon>Amborellales</taxon>
        <taxon>Amborellaceae</taxon>
        <taxon>Amborella</taxon>
    </lineage>
</organism>
<evidence type="ECO:0000256" key="7">
    <source>
        <dbReference type="SAM" id="Phobius"/>
    </source>
</evidence>
<evidence type="ECO:0000256" key="5">
    <source>
        <dbReference type="ARBA" id="ARBA00012064"/>
    </source>
</evidence>
<dbReference type="KEGG" id="atr:18426337"/>
<dbReference type="eggNOG" id="ENOG502QS1J">
    <property type="taxonomic scope" value="Eukaryota"/>
</dbReference>
<keyword evidence="7" id="KW-0472">Membrane</keyword>
<dbReference type="PANTHER" id="PTHR11941">
    <property type="entry name" value="ENOYL-COA HYDRATASE-RELATED"/>
    <property type="match status" value="1"/>
</dbReference>
<name>W1NUJ7_AMBTC</name>
<comment type="catalytic activity">
    <reaction evidence="2">
        <text>a (3E)-enoyl-CoA = a 4-saturated (2E)-enoyl-CoA</text>
        <dbReference type="Rhea" id="RHEA:45228"/>
        <dbReference type="ChEBI" id="CHEBI:58521"/>
        <dbReference type="ChEBI" id="CHEBI:85097"/>
        <dbReference type="EC" id="5.3.3.8"/>
    </reaction>
</comment>
<dbReference type="EMBL" id="KI395390">
    <property type="protein sequence ID" value="ERM98334.1"/>
    <property type="molecule type" value="Genomic_DNA"/>
</dbReference>
<dbReference type="STRING" id="13333.W1NUJ7"/>
<dbReference type="Pfam" id="PF00378">
    <property type="entry name" value="ECH_1"/>
    <property type="match status" value="1"/>
</dbReference>
<evidence type="ECO:0000256" key="3">
    <source>
        <dbReference type="ARBA" id="ARBA00005005"/>
    </source>
</evidence>
<evidence type="ECO:0000313" key="9">
    <source>
        <dbReference type="Proteomes" id="UP000017836"/>
    </source>
</evidence>
<evidence type="ECO:0000256" key="4">
    <source>
        <dbReference type="ARBA" id="ARBA00005254"/>
    </source>
</evidence>
<reference evidence="9" key="1">
    <citation type="journal article" date="2013" name="Science">
        <title>The Amborella genome and the evolution of flowering plants.</title>
        <authorList>
            <consortium name="Amborella Genome Project"/>
        </authorList>
    </citation>
    <scope>NUCLEOTIDE SEQUENCE [LARGE SCALE GENOMIC DNA]</scope>
</reference>
<comment type="similarity">
    <text evidence="4">Belongs to the enoyl-CoA hydratase/isomerase family.</text>
</comment>
<dbReference type="EC" id="5.3.3.8" evidence="5"/>
<comment type="catalytic activity">
    <reaction evidence="1">
        <text>a (3Z)-enoyl-CoA = a 4-saturated (2E)-enoyl-CoA</text>
        <dbReference type="Rhea" id="RHEA:45900"/>
        <dbReference type="ChEBI" id="CHEBI:85097"/>
        <dbReference type="ChEBI" id="CHEBI:85489"/>
        <dbReference type="EC" id="5.3.3.8"/>
    </reaction>
</comment>
<dbReference type="Proteomes" id="UP000017836">
    <property type="component" value="Unassembled WGS sequence"/>
</dbReference>
<dbReference type="InterPro" id="IPR029045">
    <property type="entry name" value="ClpP/crotonase-like_dom_sf"/>
</dbReference>
<evidence type="ECO:0000313" key="8">
    <source>
        <dbReference type="EMBL" id="ERM98334.1"/>
    </source>
</evidence>
<dbReference type="GO" id="GO:0004165">
    <property type="term" value="F:delta(3)-delta(2)-enoyl-CoA isomerase activity"/>
    <property type="evidence" value="ECO:0000318"/>
    <property type="project" value="GO_Central"/>
</dbReference>
<dbReference type="SUPFAM" id="SSF52096">
    <property type="entry name" value="ClpP/crotonase"/>
    <property type="match status" value="1"/>
</dbReference>
<dbReference type="InterPro" id="IPR001753">
    <property type="entry name" value="Enoyl-CoA_hydra/iso"/>
</dbReference>
<sequence>MCSLERRGLIFILTLTGEGEHRLNPPLLDAILSCLHQVSTSQGGAALITTSHGKFFSNGFDLKWVEAAGPENIPSRFHTVGEKLKQITLALMNLPMPTIAAVCGHAAAAGFLFALSHDYIFMRKDRGFLYMSELDIGLVLPNFFMSVLRAKIPKPGVLREVVLEARKITGREAEEKGIIARGLSDSGETMASAVRFMEELSAKGWDGRVYAGIRRAAFPEIVEAASSSMEGKGPIGSRL</sequence>
<dbReference type="HOGENOM" id="CLU_009834_3_2_1"/>
<dbReference type="CDD" id="cd06558">
    <property type="entry name" value="crotonase-like"/>
    <property type="match status" value="1"/>
</dbReference>
<gene>
    <name evidence="8" type="ORF">AMTR_s00170p00034360</name>
</gene>
<dbReference type="OrthoDB" id="410701at2759"/>
<keyword evidence="7" id="KW-0812">Transmembrane</keyword>
<accession>W1NUJ7</accession>
<dbReference type="Gene3D" id="3.90.226.10">
    <property type="entry name" value="2-enoyl-CoA Hydratase, Chain A, domain 1"/>
    <property type="match status" value="1"/>
</dbReference>
<comment type="pathway">
    <text evidence="3">Lipid metabolism; fatty acid beta-oxidation.</text>
</comment>
<keyword evidence="9" id="KW-1185">Reference proteome</keyword>
<protein>
    <recommendedName>
        <fullName evidence="5">Delta(3)-Delta(2)-enoyl-CoA isomerase</fullName>
        <ecNumber evidence="5">5.3.3.8</ecNumber>
    </recommendedName>
</protein>
<dbReference type="AlphaFoldDB" id="W1NUJ7"/>
<feature type="transmembrane region" description="Helical" evidence="7">
    <location>
        <begin position="94"/>
        <end position="115"/>
    </location>
</feature>
<dbReference type="FunFam" id="3.90.226.10:FF:000049">
    <property type="entry name" value="Enoyl-CoA delta isomerase 3"/>
    <property type="match status" value="1"/>
</dbReference>
<evidence type="ECO:0000256" key="6">
    <source>
        <dbReference type="ARBA" id="ARBA00023098"/>
    </source>
</evidence>
<proteinExistence type="inferred from homology"/>
<keyword evidence="6" id="KW-0443">Lipid metabolism</keyword>
<evidence type="ECO:0000256" key="1">
    <source>
        <dbReference type="ARBA" id="ARBA00000452"/>
    </source>
</evidence>
<dbReference type="OMA" id="NLCAVEK"/>
<dbReference type="Gramene" id="ERM98334">
    <property type="protein sequence ID" value="ERM98334"/>
    <property type="gene ID" value="AMTR_s00170p00034360"/>
</dbReference>
<dbReference type="GO" id="GO:0006635">
    <property type="term" value="P:fatty acid beta-oxidation"/>
    <property type="evidence" value="ECO:0000318"/>
    <property type="project" value="GO_Central"/>
</dbReference>
<keyword evidence="7" id="KW-1133">Transmembrane helix</keyword>
<evidence type="ECO:0000256" key="2">
    <source>
        <dbReference type="ARBA" id="ARBA00000765"/>
    </source>
</evidence>